<dbReference type="GO" id="GO:0006310">
    <property type="term" value="P:DNA recombination"/>
    <property type="evidence" value="ECO:0007669"/>
    <property type="project" value="UniProtKB-KW"/>
</dbReference>
<sequence length="325" mass="38251">MAKRNNLFDEKIWEEVNAENKMLLEDYILELKSKGRAEKTIYQYTADIKGFFCWIAQNAGNKSILDLKKRMFRTFFLSMQEMGTSAARINRFQSSIRNLLAFAEDDEDEYDYDKNVMRAIKGIQGEKVRDIVFLTDEQIDIILEHLLEEEKYEMALYLSLSYDSAARRNEILQVKKQNFLESKMTNEVIGKRGKKFQLLYFDRTREIAKLWFDQRGNDNIDSLWVAGKGENIRARSYESLYNFCLYFRKVLELKTGEVVDINPHCFRHSSLDNYSNGTHHVLKELGKDQLDLKVLKLIAHHEDVSTTESYLMDRSEEILFEAFGI</sequence>
<dbReference type="InterPro" id="IPR050090">
    <property type="entry name" value="Tyrosine_recombinase_XerCD"/>
</dbReference>
<dbReference type="PANTHER" id="PTHR30349">
    <property type="entry name" value="PHAGE INTEGRASE-RELATED"/>
    <property type="match status" value="1"/>
</dbReference>
<dbReference type="Pfam" id="PF00589">
    <property type="entry name" value="Phage_integrase"/>
    <property type="match status" value="1"/>
</dbReference>
<gene>
    <name evidence="12" type="ORF">nattely_104</name>
</gene>
<protein>
    <recommendedName>
        <fullName evidence="2">Integrase</fullName>
    </recommendedName>
</protein>
<dbReference type="InterPro" id="IPR004107">
    <property type="entry name" value="Integrase_SAM-like_N"/>
</dbReference>
<evidence type="ECO:0000256" key="2">
    <source>
        <dbReference type="ARBA" id="ARBA00016082"/>
    </source>
</evidence>
<comment type="similarity">
    <text evidence="1">Belongs to the 'phage' integrase family.</text>
</comment>
<dbReference type="GO" id="GO:0015074">
    <property type="term" value="P:DNA integration"/>
    <property type="evidence" value="ECO:0007669"/>
    <property type="project" value="UniProtKB-KW"/>
</dbReference>
<dbReference type="Gene3D" id="1.10.443.10">
    <property type="entry name" value="Intergrase catalytic core"/>
    <property type="match status" value="1"/>
</dbReference>
<evidence type="ECO:0000256" key="3">
    <source>
        <dbReference type="ARBA" id="ARBA00022679"/>
    </source>
</evidence>
<name>A0A6G9LMQ5_9CAUD</name>
<keyword evidence="6 9" id="KW-0238">DNA-binding</keyword>
<feature type="domain" description="Core-binding (CB)" evidence="11">
    <location>
        <begin position="18"/>
        <end position="104"/>
    </location>
</feature>
<keyword evidence="4" id="KW-0378">Hydrolase</keyword>
<dbReference type="PROSITE" id="PS51900">
    <property type="entry name" value="CB"/>
    <property type="match status" value="1"/>
</dbReference>
<evidence type="ECO:0000256" key="7">
    <source>
        <dbReference type="ARBA" id="ARBA00023172"/>
    </source>
</evidence>
<evidence type="ECO:0000259" key="11">
    <source>
        <dbReference type="PROSITE" id="PS51900"/>
    </source>
</evidence>
<evidence type="ECO:0000256" key="6">
    <source>
        <dbReference type="ARBA" id="ARBA00023125"/>
    </source>
</evidence>
<dbReference type="PROSITE" id="PS51898">
    <property type="entry name" value="TYR_RECOMBINASE"/>
    <property type="match status" value="1"/>
</dbReference>
<keyword evidence="8" id="KW-1160">Virus entry into host cell</keyword>
<evidence type="ECO:0000313" key="13">
    <source>
        <dbReference type="Proteomes" id="UP000501773"/>
    </source>
</evidence>
<keyword evidence="7" id="KW-0233">DNA recombination</keyword>
<keyword evidence="5" id="KW-0229">DNA integration</keyword>
<dbReference type="GO" id="GO:0016740">
    <property type="term" value="F:transferase activity"/>
    <property type="evidence" value="ECO:0007669"/>
    <property type="project" value="UniProtKB-KW"/>
</dbReference>
<dbReference type="Pfam" id="PF02899">
    <property type="entry name" value="Phage_int_SAM_1"/>
    <property type="match status" value="1"/>
</dbReference>
<feature type="domain" description="Tyr recombinase" evidence="10">
    <location>
        <begin position="129"/>
        <end position="324"/>
    </location>
</feature>
<dbReference type="InterPro" id="IPR044068">
    <property type="entry name" value="CB"/>
</dbReference>
<dbReference type="Gene3D" id="1.10.150.130">
    <property type="match status" value="1"/>
</dbReference>
<accession>A0A6G9LMQ5</accession>
<evidence type="ECO:0000256" key="8">
    <source>
        <dbReference type="ARBA" id="ARBA00023195"/>
    </source>
</evidence>
<dbReference type="InterPro" id="IPR010998">
    <property type="entry name" value="Integrase_recombinase_N"/>
</dbReference>
<dbReference type="InterPro" id="IPR013762">
    <property type="entry name" value="Integrase-like_cat_sf"/>
</dbReference>
<dbReference type="InterPro" id="IPR002104">
    <property type="entry name" value="Integrase_catalytic"/>
</dbReference>
<evidence type="ECO:0000256" key="1">
    <source>
        <dbReference type="ARBA" id="ARBA00008857"/>
    </source>
</evidence>
<dbReference type="CDD" id="cd00397">
    <property type="entry name" value="DNA_BRE_C"/>
    <property type="match status" value="1"/>
</dbReference>
<evidence type="ECO:0000256" key="9">
    <source>
        <dbReference type="PROSITE-ProRule" id="PRU01248"/>
    </source>
</evidence>
<proteinExistence type="inferred from homology"/>
<evidence type="ECO:0000256" key="5">
    <source>
        <dbReference type="ARBA" id="ARBA00022908"/>
    </source>
</evidence>
<evidence type="ECO:0000256" key="4">
    <source>
        <dbReference type="ARBA" id="ARBA00022801"/>
    </source>
</evidence>
<dbReference type="Proteomes" id="UP000501773">
    <property type="component" value="Segment"/>
</dbReference>
<reference evidence="13" key="1">
    <citation type="submission" date="2020-02" db="EMBL/GenBank/DDBJ databases">
        <authorList>
            <person name="Olsen N.S."/>
            <person name="Forero-Junco L."/>
            <person name="Kot W."/>
            <person name="Hansen L.H."/>
        </authorList>
    </citation>
    <scope>NUCLEOTIDE SEQUENCE [LARGE SCALE GENOMIC DNA]</scope>
</reference>
<dbReference type="InterPro" id="IPR011010">
    <property type="entry name" value="DNA_brk_join_enz"/>
</dbReference>
<dbReference type="EMBL" id="MT119360">
    <property type="protein sequence ID" value="QIQ66271.1"/>
    <property type="molecule type" value="Genomic_DNA"/>
</dbReference>
<dbReference type="GO" id="GO:0003677">
    <property type="term" value="F:DNA binding"/>
    <property type="evidence" value="ECO:0007669"/>
    <property type="project" value="UniProtKB-UniRule"/>
</dbReference>
<dbReference type="GO" id="GO:0016787">
    <property type="term" value="F:hydrolase activity"/>
    <property type="evidence" value="ECO:0007669"/>
    <property type="project" value="UniProtKB-KW"/>
</dbReference>
<dbReference type="PANTHER" id="PTHR30349:SF41">
    <property type="entry name" value="INTEGRASE_RECOMBINASE PROTEIN MJ0367-RELATED"/>
    <property type="match status" value="1"/>
</dbReference>
<keyword evidence="3" id="KW-0808">Transferase</keyword>
<keyword evidence="8" id="KW-1179">Viral genome integration</keyword>
<keyword evidence="13" id="KW-1185">Reference proteome</keyword>
<dbReference type="GO" id="GO:0044826">
    <property type="term" value="P:viral genome integration into host DNA"/>
    <property type="evidence" value="ECO:0007669"/>
    <property type="project" value="UniProtKB-KW"/>
</dbReference>
<dbReference type="GO" id="GO:0075713">
    <property type="term" value="P:establishment of integrated proviral latency"/>
    <property type="evidence" value="ECO:0007669"/>
    <property type="project" value="UniProtKB-KW"/>
</dbReference>
<organism evidence="12 13">
    <name type="scientific">Enterococcus phage nattely</name>
    <dbReference type="NCBI Taxonomy" id="2719593"/>
    <lineage>
        <taxon>Viruses</taxon>
        <taxon>Duplodnaviria</taxon>
        <taxon>Heunggongvirae</taxon>
        <taxon>Uroviricota</taxon>
        <taxon>Caudoviricetes</taxon>
        <taxon>Andrewesvirinae</taxon>
        <taxon>Vipetofemvirus</taxon>
        <taxon>Vipetofemvirus nattely</taxon>
    </lineage>
</organism>
<evidence type="ECO:0000259" key="10">
    <source>
        <dbReference type="PROSITE" id="PS51898"/>
    </source>
</evidence>
<dbReference type="SUPFAM" id="SSF56349">
    <property type="entry name" value="DNA breaking-rejoining enzymes"/>
    <property type="match status" value="1"/>
</dbReference>
<evidence type="ECO:0000313" key="12">
    <source>
        <dbReference type="EMBL" id="QIQ66271.1"/>
    </source>
</evidence>